<dbReference type="EMBL" id="CAADFH010000046">
    <property type="protein sequence ID" value="VFJ95051.1"/>
    <property type="molecule type" value="Genomic_DNA"/>
</dbReference>
<dbReference type="Gene3D" id="1.10.1220.10">
    <property type="entry name" value="Met repressor-like"/>
    <property type="match status" value="1"/>
</dbReference>
<protein>
    <submittedName>
        <fullName evidence="3">Addiction module antitoxin, RelB/DinJ family</fullName>
    </submittedName>
</protein>
<evidence type="ECO:0000256" key="2">
    <source>
        <dbReference type="ARBA" id="ARBA00022649"/>
    </source>
</evidence>
<dbReference type="NCBIfam" id="TIGR02384">
    <property type="entry name" value="RelB_DinJ"/>
    <property type="match status" value="1"/>
</dbReference>
<evidence type="ECO:0000256" key="1">
    <source>
        <dbReference type="ARBA" id="ARBA00010562"/>
    </source>
</evidence>
<reference evidence="3" key="1">
    <citation type="submission" date="2019-02" db="EMBL/GenBank/DDBJ databases">
        <authorList>
            <person name="Gruber-Vodicka R. H."/>
            <person name="Seah K. B. B."/>
        </authorList>
    </citation>
    <scope>NUCLEOTIDE SEQUENCE</scope>
    <source>
        <strain evidence="3">BECK_M6</strain>
    </source>
</reference>
<comment type="similarity">
    <text evidence="1">Belongs to the RelB/DinJ antitoxin family.</text>
</comment>
<accession>A0A450UR73</accession>
<dbReference type="PANTHER" id="PTHR38781">
    <property type="entry name" value="ANTITOXIN DINJ-RELATED"/>
    <property type="match status" value="1"/>
</dbReference>
<proteinExistence type="inferred from homology"/>
<dbReference type="InterPro" id="IPR013321">
    <property type="entry name" value="Arc_rbn_hlx_hlx"/>
</dbReference>
<name>A0A450UR73_9GAMM</name>
<evidence type="ECO:0000313" key="3">
    <source>
        <dbReference type="EMBL" id="VFJ95051.1"/>
    </source>
</evidence>
<dbReference type="AlphaFoldDB" id="A0A450UR73"/>
<keyword evidence="2" id="KW-1277">Toxin-antitoxin system</keyword>
<gene>
    <name evidence="3" type="ORF">BECKLFY1418A_GA0070994_104611</name>
</gene>
<organism evidence="3">
    <name type="scientific">Candidatus Kentrum sp. LFY</name>
    <dbReference type="NCBI Taxonomy" id="2126342"/>
    <lineage>
        <taxon>Bacteria</taxon>
        <taxon>Pseudomonadati</taxon>
        <taxon>Pseudomonadota</taxon>
        <taxon>Gammaproteobacteria</taxon>
        <taxon>Candidatus Kentrum</taxon>
    </lineage>
</organism>
<dbReference type="PANTHER" id="PTHR38781:SF1">
    <property type="entry name" value="ANTITOXIN DINJ-RELATED"/>
    <property type="match status" value="1"/>
</dbReference>
<dbReference type="Pfam" id="PF04221">
    <property type="entry name" value="RelB"/>
    <property type="match status" value="1"/>
</dbReference>
<dbReference type="GO" id="GO:0006351">
    <property type="term" value="P:DNA-templated transcription"/>
    <property type="evidence" value="ECO:0007669"/>
    <property type="project" value="TreeGrafter"/>
</dbReference>
<dbReference type="InterPro" id="IPR007337">
    <property type="entry name" value="RelB/DinJ"/>
</dbReference>
<sequence length="143" mass="16030">MSNTTMVRARLTPDLKERAERIFHRLGLNATQAITLFYRQVELRDELPFDIAVPTQATKRTFESSEAGRDVVVCEDADDMTCSASWGFDGLGWFGPSIRNSSRRTWNVAKGAARTWKSSGLLPAVFLPANRSIPHPPKPSPRR</sequence>
<dbReference type="GO" id="GO:0006355">
    <property type="term" value="P:regulation of DNA-templated transcription"/>
    <property type="evidence" value="ECO:0007669"/>
    <property type="project" value="InterPro"/>
</dbReference>